<evidence type="ECO:0008006" key="3">
    <source>
        <dbReference type="Google" id="ProtNLM"/>
    </source>
</evidence>
<organism evidence="1 2">
    <name type="scientific">Maribacter litopenaei</name>
    <dbReference type="NCBI Taxonomy" id="2976127"/>
    <lineage>
        <taxon>Bacteria</taxon>
        <taxon>Pseudomonadati</taxon>
        <taxon>Bacteroidota</taxon>
        <taxon>Flavobacteriia</taxon>
        <taxon>Flavobacteriales</taxon>
        <taxon>Flavobacteriaceae</taxon>
        <taxon>Maribacter</taxon>
    </lineage>
</organism>
<proteinExistence type="predicted"/>
<name>A0ABY5Y9Q2_9FLAO</name>
<evidence type="ECO:0000313" key="1">
    <source>
        <dbReference type="EMBL" id="UWX55170.1"/>
    </source>
</evidence>
<evidence type="ECO:0000313" key="2">
    <source>
        <dbReference type="Proteomes" id="UP001059209"/>
    </source>
</evidence>
<accession>A0ABY5Y9Q2</accession>
<dbReference type="EMBL" id="CP104205">
    <property type="protein sequence ID" value="UWX55170.1"/>
    <property type="molecule type" value="Genomic_DNA"/>
</dbReference>
<dbReference type="PROSITE" id="PS51257">
    <property type="entry name" value="PROKAR_LIPOPROTEIN"/>
    <property type="match status" value="1"/>
</dbReference>
<reference evidence="1" key="1">
    <citation type="submission" date="2022-09" db="EMBL/GenBank/DDBJ databases">
        <title>Maribacter litopenaei sp. nov., isolated from the intestinal tract of the Pacific White Shrimp, Litopenaeus vannamei.</title>
        <authorList>
            <person name="Kim S.Y."/>
            <person name="Hwang C.Y."/>
        </authorList>
    </citation>
    <scope>NUCLEOTIDE SEQUENCE</scope>
    <source>
        <strain evidence="1">HL-LV01</strain>
    </source>
</reference>
<protein>
    <recommendedName>
        <fullName evidence="3">Lipocalin-like domain-containing protein</fullName>
    </recommendedName>
</protein>
<gene>
    <name evidence="1" type="ORF">NYZ99_00590</name>
</gene>
<keyword evidence="2" id="KW-1185">Reference proteome</keyword>
<sequence>MKNLITHLSILMLLVISCDKDSERENQQAYQGCDESNLVRESKELNELLIGNWRLTDAACGNCAPNTSFDWVKEKTIVASFAKEGTFSVVEDGIEVDRGLWRIKETNDWTIIEIEGESYIYFSSLTESAIICDGWLVSDGIPADGLGYFYRKLD</sequence>
<dbReference type="RefSeq" id="WP_260573022.1">
    <property type="nucleotide sequence ID" value="NZ_CP104205.1"/>
</dbReference>
<dbReference type="Proteomes" id="UP001059209">
    <property type="component" value="Chromosome"/>
</dbReference>